<dbReference type="Gene3D" id="3.20.20.70">
    <property type="entry name" value="Aldolase class I"/>
    <property type="match status" value="1"/>
</dbReference>
<comment type="caution">
    <text evidence="4">The sequence shown here is derived from an EMBL/GenBank/DDBJ whole genome shotgun (WGS) entry which is preliminary data.</text>
</comment>
<evidence type="ECO:0000259" key="3">
    <source>
        <dbReference type="Pfam" id="PF03537"/>
    </source>
</evidence>
<sequence>MNVDLFDVTASQISQMHSMGIKVVCYFSAGSYEDWRPDIKDFPSSIRAATYDGWDGEWWLDLYGFGDGEGGSSPLKSIMTKRIQMAKTKKCDAVDPDNVDSYTNNVGNTYSQQLNYNKWLASTAHATGLAISLKNDPEQIPALLPYFDFAVTEECVEGNMCEEWNPFVKANKPVFAISYNGSCGKLKSLKQNGLLKNLDLDEGAKDCSSGSQIF</sequence>
<feature type="domain" description="Glycoside-hydrolase family GH114 TIM-barrel" evidence="3">
    <location>
        <begin position="2"/>
        <end position="200"/>
    </location>
</feature>
<reference evidence="4" key="1">
    <citation type="submission" date="2020-05" db="EMBL/GenBank/DDBJ databases">
        <title>Phylogenomic resolution of chytrid fungi.</title>
        <authorList>
            <person name="Stajich J.E."/>
            <person name="Amses K."/>
            <person name="Simmons R."/>
            <person name="Seto K."/>
            <person name="Myers J."/>
            <person name="Bonds A."/>
            <person name="Quandt C.A."/>
            <person name="Barry K."/>
            <person name="Liu P."/>
            <person name="Grigoriev I."/>
            <person name="Longcore J.E."/>
            <person name="James T.Y."/>
        </authorList>
    </citation>
    <scope>NUCLEOTIDE SEQUENCE</scope>
    <source>
        <strain evidence="4">JEL0318</strain>
    </source>
</reference>
<evidence type="ECO:0000256" key="2">
    <source>
        <dbReference type="ARBA" id="ARBA00012755"/>
    </source>
</evidence>
<dbReference type="SUPFAM" id="SSF51445">
    <property type="entry name" value="(Trans)glycosidases"/>
    <property type="match status" value="1"/>
</dbReference>
<comment type="catalytic activity">
    <reaction evidence="1">
        <text>Hydrolysis of terminal, non-reducing alpha-D-galactose residues in alpha-D-galactosides, including galactose oligosaccharides, galactomannans and galactolipids.</text>
        <dbReference type="EC" id="3.2.1.22"/>
    </reaction>
</comment>
<dbReference type="PANTHER" id="PTHR35273:SF2">
    <property type="entry name" value="ALPHA-GALACTOSIDASE"/>
    <property type="match status" value="1"/>
</dbReference>
<evidence type="ECO:0000256" key="1">
    <source>
        <dbReference type="ARBA" id="ARBA00001255"/>
    </source>
</evidence>
<protein>
    <recommendedName>
        <fullName evidence="2">alpha-galactosidase</fullName>
        <ecNumber evidence="2">3.2.1.22</ecNumber>
    </recommendedName>
</protein>
<dbReference type="Pfam" id="PF03537">
    <property type="entry name" value="Glyco_hydro_114"/>
    <property type="match status" value="1"/>
</dbReference>
<dbReference type="PANTHER" id="PTHR35273">
    <property type="entry name" value="ALPHA-1,4 POLYGALACTOSAMINIDASE, PUTATIVE (AFU_ORTHOLOGUE AFUA_3G07890)-RELATED"/>
    <property type="match status" value="1"/>
</dbReference>
<evidence type="ECO:0000313" key="4">
    <source>
        <dbReference type="EMBL" id="KAJ3048500.1"/>
    </source>
</evidence>
<dbReference type="Proteomes" id="UP001212841">
    <property type="component" value="Unassembled WGS sequence"/>
</dbReference>
<accession>A0AAD5S915</accession>
<dbReference type="GO" id="GO:0004557">
    <property type="term" value="F:alpha-galactosidase activity"/>
    <property type="evidence" value="ECO:0007669"/>
    <property type="project" value="UniProtKB-EC"/>
</dbReference>
<dbReference type="EC" id="3.2.1.22" evidence="2"/>
<name>A0AAD5S915_9FUNG</name>
<proteinExistence type="predicted"/>
<dbReference type="InterPro" id="IPR013785">
    <property type="entry name" value="Aldolase_TIM"/>
</dbReference>
<dbReference type="InterPro" id="IPR017853">
    <property type="entry name" value="GH"/>
</dbReference>
<dbReference type="InterPro" id="IPR004352">
    <property type="entry name" value="GH114_TIM-barrel"/>
</dbReference>
<gene>
    <name evidence="4" type="ORF">HK097_010485</name>
</gene>
<dbReference type="AlphaFoldDB" id="A0AAD5S915"/>
<organism evidence="4 5">
    <name type="scientific">Rhizophlyctis rosea</name>
    <dbReference type="NCBI Taxonomy" id="64517"/>
    <lineage>
        <taxon>Eukaryota</taxon>
        <taxon>Fungi</taxon>
        <taxon>Fungi incertae sedis</taxon>
        <taxon>Chytridiomycota</taxon>
        <taxon>Chytridiomycota incertae sedis</taxon>
        <taxon>Chytridiomycetes</taxon>
        <taxon>Rhizophlyctidales</taxon>
        <taxon>Rhizophlyctidaceae</taxon>
        <taxon>Rhizophlyctis</taxon>
    </lineage>
</organism>
<keyword evidence="5" id="KW-1185">Reference proteome</keyword>
<dbReference type="EMBL" id="JADGJD010000781">
    <property type="protein sequence ID" value="KAJ3048500.1"/>
    <property type="molecule type" value="Genomic_DNA"/>
</dbReference>
<evidence type="ECO:0000313" key="5">
    <source>
        <dbReference type="Proteomes" id="UP001212841"/>
    </source>
</evidence>